<keyword evidence="5" id="KW-0227">DNA damage</keyword>
<dbReference type="InterPro" id="IPR006642">
    <property type="entry name" value="Rad18_UBZ4"/>
</dbReference>
<dbReference type="InterPro" id="IPR051314">
    <property type="entry name" value="AAA_ATPase_RarA/MGS1/WRNIP1"/>
</dbReference>
<dbReference type="Gene3D" id="3.40.50.300">
    <property type="entry name" value="P-loop containing nucleotide triphosphate hydrolases"/>
    <property type="match status" value="1"/>
</dbReference>
<keyword evidence="8" id="KW-0234">DNA repair</keyword>
<proteinExistence type="inferred from homology"/>
<dbReference type="Proteomes" id="UP001214415">
    <property type="component" value="Chromosome 3"/>
</dbReference>
<feature type="compositionally biased region" description="Basic and acidic residues" evidence="10">
    <location>
        <begin position="1286"/>
        <end position="1301"/>
    </location>
</feature>
<comment type="similarity">
    <text evidence="2">Belongs to the PIAS family.</text>
</comment>
<evidence type="ECO:0000256" key="5">
    <source>
        <dbReference type="ARBA" id="ARBA00022763"/>
    </source>
</evidence>
<dbReference type="GO" id="GO:0003677">
    <property type="term" value="F:DNA binding"/>
    <property type="evidence" value="ECO:0007669"/>
    <property type="project" value="InterPro"/>
</dbReference>
<dbReference type="GO" id="GO:0005524">
    <property type="term" value="F:ATP binding"/>
    <property type="evidence" value="ECO:0007669"/>
    <property type="project" value="InterPro"/>
</dbReference>
<dbReference type="Gene3D" id="1.10.3710.10">
    <property type="entry name" value="DNA polymerase III clamp loader subunits, C-terminal domain"/>
    <property type="match status" value="1"/>
</dbReference>
<dbReference type="InterPro" id="IPR008921">
    <property type="entry name" value="DNA_pol3_clamp-load_cplx_C"/>
</dbReference>
<dbReference type="GO" id="GO:0008047">
    <property type="term" value="F:enzyme activator activity"/>
    <property type="evidence" value="ECO:0007669"/>
    <property type="project" value="TreeGrafter"/>
</dbReference>
<feature type="region of interest" description="Disordered" evidence="10">
    <location>
        <begin position="38"/>
        <end position="66"/>
    </location>
</feature>
<dbReference type="CDD" id="cd00009">
    <property type="entry name" value="AAA"/>
    <property type="match status" value="1"/>
</dbReference>
<evidence type="ECO:0000313" key="13">
    <source>
        <dbReference type="EMBL" id="WFD23168.1"/>
    </source>
</evidence>
<dbReference type="SMART" id="SM00734">
    <property type="entry name" value="ZnF_Rad18"/>
    <property type="match status" value="1"/>
</dbReference>
<dbReference type="Gene3D" id="1.10.8.60">
    <property type="match status" value="1"/>
</dbReference>
<dbReference type="SUPFAM" id="SSF52540">
    <property type="entry name" value="P-loop containing nucleoside triphosphate hydrolases"/>
    <property type="match status" value="1"/>
</dbReference>
<dbReference type="Gene3D" id="3.30.160.60">
    <property type="entry name" value="Classic Zinc Finger"/>
    <property type="match status" value="1"/>
</dbReference>
<evidence type="ECO:0000256" key="10">
    <source>
        <dbReference type="SAM" id="MobiDB-lite"/>
    </source>
</evidence>
<evidence type="ECO:0000259" key="12">
    <source>
        <dbReference type="PROSITE" id="PS51466"/>
    </source>
</evidence>
<dbReference type="GO" id="GO:0005634">
    <property type="term" value="C:nucleus"/>
    <property type="evidence" value="ECO:0007669"/>
    <property type="project" value="TreeGrafter"/>
</dbReference>
<feature type="compositionally biased region" description="Low complexity" evidence="10">
    <location>
        <begin position="625"/>
        <end position="645"/>
    </location>
</feature>
<dbReference type="Pfam" id="PF12002">
    <property type="entry name" value="MgsA_C"/>
    <property type="match status" value="1"/>
</dbReference>
<feature type="domain" description="SP-RING-type" evidence="11">
    <location>
        <begin position="832"/>
        <end position="913"/>
    </location>
</feature>
<dbReference type="SUPFAM" id="SSF48019">
    <property type="entry name" value="post-AAA+ oligomerization domain-like"/>
    <property type="match status" value="1"/>
</dbReference>
<dbReference type="CDD" id="cd18139">
    <property type="entry name" value="HLD_clamp_RarA"/>
    <property type="match status" value="1"/>
</dbReference>
<dbReference type="Gene3D" id="2.60.120.780">
    <property type="entry name" value="PINIT domain"/>
    <property type="match status" value="1"/>
</dbReference>
<dbReference type="Pfam" id="PF14324">
    <property type="entry name" value="PINIT"/>
    <property type="match status" value="1"/>
</dbReference>
<keyword evidence="7" id="KW-0862">Zinc</keyword>
<dbReference type="EMBL" id="CP119902">
    <property type="protein sequence ID" value="WFD23168.1"/>
    <property type="molecule type" value="Genomic_DNA"/>
</dbReference>
<dbReference type="InterPro" id="IPR046468">
    <property type="entry name" value="Spt20-like_SEP"/>
</dbReference>
<feature type="region of interest" description="Disordered" evidence="10">
    <location>
        <begin position="1470"/>
        <end position="1490"/>
    </location>
</feature>
<dbReference type="InterPro" id="IPR023321">
    <property type="entry name" value="PINIT"/>
</dbReference>
<feature type="region of interest" description="Disordered" evidence="10">
    <location>
        <begin position="753"/>
        <end position="772"/>
    </location>
</feature>
<feature type="compositionally biased region" description="Polar residues" evidence="10">
    <location>
        <begin position="1403"/>
        <end position="1416"/>
    </location>
</feature>
<dbReference type="InterPro" id="IPR003593">
    <property type="entry name" value="AAA+_ATPase"/>
</dbReference>
<dbReference type="PANTHER" id="PTHR13779">
    <property type="entry name" value="WERNER HELICASE-INTERACTING PROTEIN 1 FAMILY MEMBER"/>
    <property type="match status" value="1"/>
</dbReference>
<dbReference type="PANTHER" id="PTHR13779:SF7">
    <property type="entry name" value="ATPASE WRNIP1"/>
    <property type="match status" value="1"/>
</dbReference>
<dbReference type="GO" id="GO:0017116">
    <property type="term" value="F:single-stranded DNA helicase activity"/>
    <property type="evidence" value="ECO:0007669"/>
    <property type="project" value="TreeGrafter"/>
</dbReference>
<keyword evidence="4" id="KW-0479">Metal-binding</keyword>
<evidence type="ECO:0000256" key="3">
    <source>
        <dbReference type="ARBA" id="ARBA00008959"/>
    </source>
</evidence>
<feature type="region of interest" description="Disordered" evidence="10">
    <location>
        <begin position="1286"/>
        <end position="1308"/>
    </location>
</feature>
<dbReference type="SUPFAM" id="SSF57850">
    <property type="entry name" value="RING/U-box"/>
    <property type="match status" value="1"/>
</dbReference>
<organism evidence="13 14">
    <name type="scientific">Malassezia equina</name>
    <dbReference type="NCBI Taxonomy" id="1381935"/>
    <lineage>
        <taxon>Eukaryota</taxon>
        <taxon>Fungi</taxon>
        <taxon>Dikarya</taxon>
        <taxon>Basidiomycota</taxon>
        <taxon>Ustilaginomycotina</taxon>
        <taxon>Malasseziomycetes</taxon>
        <taxon>Malasseziales</taxon>
        <taxon>Malasseziaceae</taxon>
        <taxon>Malassezia</taxon>
    </lineage>
</organism>
<dbReference type="InterPro" id="IPR013083">
    <property type="entry name" value="Znf_RING/FYVE/PHD"/>
</dbReference>
<evidence type="ECO:0000256" key="8">
    <source>
        <dbReference type="ARBA" id="ARBA00023204"/>
    </source>
</evidence>
<dbReference type="InterPro" id="IPR004181">
    <property type="entry name" value="Znf_MIZ"/>
</dbReference>
<feature type="compositionally biased region" description="Polar residues" evidence="10">
    <location>
        <begin position="1476"/>
        <end position="1490"/>
    </location>
</feature>
<dbReference type="InterPro" id="IPR027417">
    <property type="entry name" value="P-loop_NTPase"/>
</dbReference>
<accession>A0AAF0J059</accession>
<dbReference type="GO" id="GO:0008270">
    <property type="term" value="F:zinc ion binding"/>
    <property type="evidence" value="ECO:0007669"/>
    <property type="project" value="UniProtKB-KW"/>
</dbReference>
<dbReference type="GO" id="GO:0016887">
    <property type="term" value="F:ATP hydrolysis activity"/>
    <property type="evidence" value="ECO:0007669"/>
    <property type="project" value="InterPro"/>
</dbReference>
<evidence type="ECO:0000256" key="6">
    <source>
        <dbReference type="ARBA" id="ARBA00022771"/>
    </source>
</evidence>
<comment type="similarity">
    <text evidence="3">Belongs to the AAA ATPase family. RarA/MGS1/WRNIP1 subfamily.</text>
</comment>
<feature type="region of interest" description="Disordered" evidence="10">
    <location>
        <begin position="600"/>
        <end position="645"/>
    </location>
</feature>
<dbReference type="PROSITE" id="PS51044">
    <property type="entry name" value="ZF_SP_RING"/>
    <property type="match status" value="1"/>
</dbReference>
<dbReference type="SMART" id="SM00382">
    <property type="entry name" value="AAA"/>
    <property type="match status" value="1"/>
</dbReference>
<dbReference type="Gene3D" id="1.20.272.10">
    <property type="match status" value="1"/>
</dbReference>
<protein>
    <submittedName>
        <fullName evidence="13">DNA-dependent ATPase mgs1</fullName>
    </submittedName>
</protein>
<keyword evidence="6 9" id="KW-0863">Zinc-finger</keyword>
<feature type="region of interest" description="Disordered" evidence="10">
    <location>
        <begin position="1324"/>
        <end position="1427"/>
    </location>
</feature>
<dbReference type="FunFam" id="3.40.50.300:FF:000137">
    <property type="entry name" value="Replication-associated recombination protein A"/>
    <property type="match status" value="1"/>
</dbReference>
<reference evidence="13" key="1">
    <citation type="submission" date="2023-03" db="EMBL/GenBank/DDBJ databases">
        <title>Mating type loci evolution in Malassezia.</title>
        <authorList>
            <person name="Coelho M.A."/>
        </authorList>
    </citation>
    <scope>NUCLEOTIDE SEQUENCE</scope>
    <source>
        <strain evidence="13">CBS 12830</strain>
    </source>
</reference>
<evidence type="ECO:0000259" key="11">
    <source>
        <dbReference type="PROSITE" id="PS51044"/>
    </source>
</evidence>
<dbReference type="Pfam" id="PF02891">
    <property type="entry name" value="zf-MIZ"/>
    <property type="match status" value="1"/>
</dbReference>
<dbReference type="Gene3D" id="3.30.40.10">
    <property type="entry name" value="Zinc/RING finger domain, C3HC4 (zinc finger)"/>
    <property type="match status" value="1"/>
</dbReference>
<dbReference type="Pfam" id="PF12090">
    <property type="entry name" value="Spt20_SEP"/>
    <property type="match status" value="1"/>
</dbReference>
<keyword evidence="14" id="KW-1185">Reference proteome</keyword>
<dbReference type="InterPro" id="IPR038654">
    <property type="entry name" value="PINIT_sf"/>
</dbReference>
<comment type="pathway">
    <text evidence="1">Protein modification; protein sumoylation.</text>
</comment>
<dbReference type="InterPro" id="IPR021886">
    <property type="entry name" value="MgsA_C"/>
</dbReference>
<evidence type="ECO:0000256" key="7">
    <source>
        <dbReference type="ARBA" id="ARBA00022833"/>
    </source>
</evidence>
<dbReference type="Pfam" id="PF00004">
    <property type="entry name" value="AAA"/>
    <property type="match status" value="1"/>
</dbReference>
<feature type="domain" description="PINIT" evidence="12">
    <location>
        <begin position="638"/>
        <end position="803"/>
    </location>
</feature>
<evidence type="ECO:0000256" key="4">
    <source>
        <dbReference type="ARBA" id="ARBA00022723"/>
    </source>
</evidence>
<evidence type="ECO:0000256" key="1">
    <source>
        <dbReference type="ARBA" id="ARBA00004718"/>
    </source>
</evidence>
<dbReference type="GO" id="GO:0000731">
    <property type="term" value="P:DNA synthesis involved in DNA repair"/>
    <property type="evidence" value="ECO:0007669"/>
    <property type="project" value="TreeGrafter"/>
</dbReference>
<evidence type="ECO:0000256" key="2">
    <source>
        <dbReference type="ARBA" id="ARBA00005383"/>
    </source>
</evidence>
<dbReference type="GO" id="GO:0006271">
    <property type="term" value="P:DNA strand elongation involved in DNA replication"/>
    <property type="evidence" value="ECO:0007669"/>
    <property type="project" value="UniProtKB-ARBA"/>
</dbReference>
<evidence type="ECO:0000313" key="14">
    <source>
        <dbReference type="Proteomes" id="UP001214415"/>
    </source>
</evidence>
<gene>
    <name evidence="13" type="primary">MGS1</name>
    <name evidence="13" type="ORF">MEQU1_001856</name>
</gene>
<name>A0AAF0J059_9BASI</name>
<dbReference type="InterPro" id="IPR003959">
    <property type="entry name" value="ATPase_AAA_core"/>
</dbReference>
<feature type="region of interest" description="Disordered" evidence="10">
    <location>
        <begin position="930"/>
        <end position="973"/>
    </location>
</feature>
<dbReference type="PROSITE" id="PS51466">
    <property type="entry name" value="PINIT"/>
    <property type="match status" value="1"/>
</dbReference>
<evidence type="ECO:0000256" key="9">
    <source>
        <dbReference type="PROSITE-ProRule" id="PRU00452"/>
    </source>
</evidence>
<sequence>MAQRAAAPADHERVACPSCGLKLPFAVMNEHLDRCLAQTPSPEKKRPPPASPPTPAKTPRVAASRPFAERMRPQTLKEYVGQDDIVKGTLLGLLRKGQIPSMVFWGPPGSGKTTLARIVTREANGTHAPPAYRFVEMSATTATVNDVKRVIDESIHRQQLAAQKTVLFIDEIQRFNRAQQDLFLPALERGYITLLAATTENPSFRLQSALLSRLRVVVLAKLSSDDCFAVLRSALERVRRGDDDVLDKGSYDWIDDELLHWMAHMADGDARAALHMLELTVAAGDDARDTSRLKASLRRTALAYGTALHKSIRGSDPNAALYWLARMVCGGDDPLFIARRLIVCASEDCCSADALQLAVATYRACEIVGLPECGINLSHCVVALAEWPKSTRSYRAWKKVLALVESDTLHPVPLHIRNAPTKLMKDLGYAAEYRYEPRFAHPVHQEFLPPPLRETRFLSPPPDDVSIVPIPAAQATGPGSCQRRFQVGERSVDLDLLAEWEQIHNGGEPWSGLAELKEHIKAFNERLPFSAHIRLSGNKPELAQRLIEAVVAASTVSRHYHEMLVVMMPLGLSHWLGDVARMRRASQQYMHLYGHAPGHGTPGISGTHPIGSPQPLPAAAGNAFPSGSSRAPSGPSTTAPASSRPITQGSLKQLHFWPSPFYEVKEFVSSIVQVPEAPPPSGRRQVGMSFTLSAKQVELLLHTPPTYQLRLFCTTFEHFMASVSASKKAAPVEFPYTSEARINERSLGVSLKGNKKHAGRVAPPNLNRNGHLHIQPNRLNRVELSYANAPMRYTMVVALCKVTSAEHLTEQLKLKQYRSKESVMEKMRQQAQDDEIETGASTLKLTCPLTYIRLVTPCRANTCDHIQCFDALSFYSMNEQSPQWQCPVCNQDIKSEDLSLDGYVEDILRRVPPDLDAVLVEADGSWHSADDQYHSGSPILKEPTSVQPAAQDLIDTPEGTPHPGEEAPAGTPASHIMMPKAEVATPPAAPSPGGRTWPDNAATLYLSQLGVDATSRMDETPSRPSAPADVIDLTLKKILQALAFRANLQDGYFLFESRTKVRTDTLTMQDFLHYLCNQIIPVDLMDVFQQAGVPFFEGCLIVEVHDHRKRTTNADPSLSQYNADGRRERPSDTSMYYLREGGRYGFHYTRYGGHSHPSNEDTALGPDGVEVYRIVLRPSDESLWNDLRVMDARAGGLWSDEDALDIEARIVKLTAPPLCLTVDPHVTRIANLMLSSTVPPSFYSRSLSSEPYTSDPATGHCLNSIELERAKSEDVRREQIMQIMKDGWKSDSPHASRDGAHHGSSFMPSFSRLDFLRNWRKGRTQDTESNDATAPPGSEPVKGDTKKPASTKKKRGKEAEDTKPAPPAAASTPGDAKTKSKRRRKDSSPAPCHEEKKQKRTAGGNSMSPSSHTARNSPAMAGNLDGIVLPGSKPANAMLPGYQASPAVGVGMDMNALASGMAQNVAGSPFVPPASQPSNANTSGSWFMPS</sequence>